<keyword evidence="10" id="KW-1185">Reference proteome</keyword>
<evidence type="ECO:0000256" key="4">
    <source>
        <dbReference type="ARBA" id="ARBA00022475"/>
    </source>
</evidence>
<feature type="transmembrane region" description="Helical" evidence="8">
    <location>
        <begin position="250"/>
        <end position="271"/>
    </location>
</feature>
<accession>A0ABW5UX90</accession>
<keyword evidence="3" id="KW-0813">Transport</keyword>
<keyword evidence="7 8" id="KW-0472">Membrane</keyword>
<dbReference type="RefSeq" id="WP_019618146.1">
    <property type="nucleotide sequence ID" value="NZ_JBHUNE010000003.1"/>
</dbReference>
<gene>
    <name evidence="9" type="ORF">ACFSW7_05690</name>
</gene>
<evidence type="ECO:0000256" key="3">
    <source>
        <dbReference type="ARBA" id="ARBA00022448"/>
    </source>
</evidence>
<dbReference type="InterPro" id="IPR052017">
    <property type="entry name" value="TSUP"/>
</dbReference>
<dbReference type="InterPro" id="IPR002781">
    <property type="entry name" value="TM_pro_TauE-like"/>
</dbReference>
<evidence type="ECO:0000256" key="5">
    <source>
        <dbReference type="ARBA" id="ARBA00022692"/>
    </source>
</evidence>
<feature type="transmembrane region" description="Helical" evidence="8">
    <location>
        <begin position="175"/>
        <end position="197"/>
    </location>
</feature>
<dbReference type="Pfam" id="PF01925">
    <property type="entry name" value="TauE"/>
    <property type="match status" value="1"/>
</dbReference>
<dbReference type="Proteomes" id="UP001597492">
    <property type="component" value="Unassembled WGS sequence"/>
</dbReference>
<evidence type="ECO:0000256" key="1">
    <source>
        <dbReference type="ARBA" id="ARBA00004651"/>
    </source>
</evidence>
<dbReference type="PANTHER" id="PTHR30269">
    <property type="entry name" value="TRANSMEMBRANE PROTEIN YFCA"/>
    <property type="match status" value="1"/>
</dbReference>
<reference evidence="10" key="1">
    <citation type="journal article" date="2019" name="Int. J. Syst. Evol. Microbiol.">
        <title>The Global Catalogue of Microorganisms (GCM) 10K type strain sequencing project: providing services to taxonomists for standard genome sequencing and annotation.</title>
        <authorList>
            <consortium name="The Broad Institute Genomics Platform"/>
            <consortium name="The Broad Institute Genome Sequencing Center for Infectious Disease"/>
            <person name="Wu L."/>
            <person name="Ma J."/>
        </authorList>
    </citation>
    <scope>NUCLEOTIDE SEQUENCE [LARGE SCALE GENOMIC DNA]</scope>
    <source>
        <strain evidence="10">TISTR 1514</strain>
    </source>
</reference>
<evidence type="ECO:0000313" key="10">
    <source>
        <dbReference type="Proteomes" id="UP001597492"/>
    </source>
</evidence>
<comment type="similarity">
    <text evidence="2 8">Belongs to the 4-toluene sulfonate uptake permease (TSUP) (TC 2.A.102) family.</text>
</comment>
<evidence type="ECO:0000256" key="8">
    <source>
        <dbReference type="RuleBase" id="RU363041"/>
    </source>
</evidence>
<keyword evidence="5 8" id="KW-0812">Transmembrane</keyword>
<comment type="subcellular location">
    <subcellularLocation>
        <location evidence="1 8">Cell membrane</location>
        <topology evidence="1 8">Multi-pass membrane protein</topology>
    </subcellularLocation>
</comment>
<protein>
    <recommendedName>
        <fullName evidence="8">Probable membrane transporter protein</fullName>
    </recommendedName>
</protein>
<feature type="transmembrane region" description="Helical" evidence="8">
    <location>
        <begin position="7"/>
        <end position="31"/>
    </location>
</feature>
<evidence type="ECO:0000256" key="7">
    <source>
        <dbReference type="ARBA" id="ARBA00023136"/>
    </source>
</evidence>
<organism evidence="9 10">
    <name type="scientific">Gulosibacter faecalis</name>
    <dbReference type="NCBI Taxonomy" id="272240"/>
    <lineage>
        <taxon>Bacteria</taxon>
        <taxon>Bacillati</taxon>
        <taxon>Actinomycetota</taxon>
        <taxon>Actinomycetes</taxon>
        <taxon>Micrococcales</taxon>
        <taxon>Microbacteriaceae</taxon>
        <taxon>Gulosibacter</taxon>
    </lineage>
</organism>
<evidence type="ECO:0000256" key="6">
    <source>
        <dbReference type="ARBA" id="ARBA00022989"/>
    </source>
</evidence>
<dbReference type="PANTHER" id="PTHR30269:SF0">
    <property type="entry name" value="MEMBRANE TRANSPORTER PROTEIN YFCA-RELATED"/>
    <property type="match status" value="1"/>
</dbReference>
<name>A0ABW5UX90_9MICO</name>
<proteinExistence type="inferred from homology"/>
<keyword evidence="4 8" id="KW-1003">Cell membrane</keyword>
<evidence type="ECO:0000256" key="2">
    <source>
        <dbReference type="ARBA" id="ARBA00009142"/>
    </source>
</evidence>
<comment type="caution">
    <text evidence="9">The sequence shown here is derived from an EMBL/GenBank/DDBJ whole genome shotgun (WGS) entry which is preliminary data.</text>
</comment>
<keyword evidence="6 8" id="KW-1133">Transmembrane helix</keyword>
<feature type="transmembrane region" description="Helical" evidence="8">
    <location>
        <begin position="86"/>
        <end position="107"/>
    </location>
</feature>
<sequence>MDAGVEIAHWLPVGWAALAFLVVAALGAGWIDAVVGGGGLVQLPALVIGLPQNLATPYVLGTNKLASFMGTLSASLVYLTKLRTQVAVLLPLVIGAYAGSTGGAWCSRFIPREVLTPVVLVAVLGIGAYILSKPKLGLSHAPKHEHARALGWRSALIGVLVGFYDGLLGPGTGSFFVILLVAMLGFGFLEASVNAKLANVVTNIASIVLYGLHGEVVWVLGLIMGLANVTGAIVGARMAVRRGSGFVRKIFIVAIAILATKLAWDTVAMFVA</sequence>
<evidence type="ECO:0000313" key="9">
    <source>
        <dbReference type="EMBL" id="MFD2757865.1"/>
    </source>
</evidence>
<dbReference type="EMBL" id="JBHUNE010000003">
    <property type="protein sequence ID" value="MFD2757865.1"/>
    <property type="molecule type" value="Genomic_DNA"/>
</dbReference>
<feature type="transmembrane region" description="Helical" evidence="8">
    <location>
        <begin position="217"/>
        <end position="238"/>
    </location>
</feature>
<feature type="transmembrane region" description="Helical" evidence="8">
    <location>
        <begin position="114"/>
        <end position="131"/>
    </location>
</feature>